<name>A0A6G0YMR1_APHCR</name>
<organism evidence="1 2">
    <name type="scientific">Aphis craccivora</name>
    <name type="common">Cowpea aphid</name>
    <dbReference type="NCBI Taxonomy" id="307492"/>
    <lineage>
        <taxon>Eukaryota</taxon>
        <taxon>Metazoa</taxon>
        <taxon>Ecdysozoa</taxon>
        <taxon>Arthropoda</taxon>
        <taxon>Hexapoda</taxon>
        <taxon>Insecta</taxon>
        <taxon>Pterygota</taxon>
        <taxon>Neoptera</taxon>
        <taxon>Paraneoptera</taxon>
        <taxon>Hemiptera</taxon>
        <taxon>Sternorrhyncha</taxon>
        <taxon>Aphidomorpha</taxon>
        <taxon>Aphidoidea</taxon>
        <taxon>Aphididae</taxon>
        <taxon>Aphidini</taxon>
        <taxon>Aphis</taxon>
        <taxon>Aphis</taxon>
    </lineage>
</organism>
<sequence length="241" mass="28113">MKTYLRSTMAEKRLNGLAMVNINKKELVNEVDVIQVFAQNSPRRMQLKDWSNNKSIKFSVITEPSGPALRITEPRSDQSQNYLGISPQNSTTQQNQIYNNKQNFFKFMAYGQDTECIRSQPIVHLLNIKYFRTPFDHVKVIFSIEDNYSESSFRYLPLATSFPDHVTTVFYNIIEIIKILALSGVQYLVGTAIGLNFRLLFGEYLKHPYYVWNLLGVKCFEHIRAIIEDIKNFVLLQNLYY</sequence>
<dbReference type="AlphaFoldDB" id="A0A6G0YMR1"/>
<proteinExistence type="predicted"/>
<reference evidence="1 2" key="1">
    <citation type="submission" date="2019-08" db="EMBL/GenBank/DDBJ databases">
        <title>Whole genome of Aphis craccivora.</title>
        <authorList>
            <person name="Voronova N.V."/>
            <person name="Shulinski R.S."/>
            <person name="Bandarenka Y.V."/>
            <person name="Zhorov D.G."/>
            <person name="Warner D."/>
        </authorList>
    </citation>
    <scope>NUCLEOTIDE SEQUENCE [LARGE SCALE GENOMIC DNA]</scope>
    <source>
        <strain evidence="1">180601</strain>
        <tissue evidence="1">Whole Body</tissue>
    </source>
</reference>
<keyword evidence="2" id="KW-1185">Reference proteome</keyword>
<evidence type="ECO:0000313" key="1">
    <source>
        <dbReference type="EMBL" id="KAF0758642.1"/>
    </source>
</evidence>
<gene>
    <name evidence="1" type="ORF">FWK35_00008502</name>
</gene>
<protein>
    <submittedName>
        <fullName evidence="1">Uncharacterized protein</fullName>
    </submittedName>
</protein>
<evidence type="ECO:0000313" key="2">
    <source>
        <dbReference type="Proteomes" id="UP000478052"/>
    </source>
</evidence>
<dbReference type="EMBL" id="VUJU01003243">
    <property type="protein sequence ID" value="KAF0758642.1"/>
    <property type="molecule type" value="Genomic_DNA"/>
</dbReference>
<dbReference type="Proteomes" id="UP000478052">
    <property type="component" value="Unassembled WGS sequence"/>
</dbReference>
<accession>A0A6G0YMR1</accession>
<comment type="caution">
    <text evidence="1">The sequence shown here is derived from an EMBL/GenBank/DDBJ whole genome shotgun (WGS) entry which is preliminary data.</text>
</comment>